<dbReference type="Pfam" id="PF00583">
    <property type="entry name" value="Acetyltransf_1"/>
    <property type="match status" value="1"/>
</dbReference>
<dbReference type="AlphaFoldDB" id="A0A315ZSP4"/>
<dbReference type="InterPro" id="IPR016181">
    <property type="entry name" value="Acyl_CoA_acyltransferase"/>
</dbReference>
<dbReference type="Gene3D" id="3.40.630.30">
    <property type="match status" value="1"/>
</dbReference>
<gene>
    <name evidence="2" type="ORF">SAMN05216529_11196</name>
</gene>
<name>A0A315ZSP4_9FIRM</name>
<dbReference type="PROSITE" id="PS51186">
    <property type="entry name" value="GNAT"/>
    <property type="match status" value="1"/>
</dbReference>
<dbReference type="CDD" id="cd04301">
    <property type="entry name" value="NAT_SF"/>
    <property type="match status" value="1"/>
</dbReference>
<dbReference type="OrthoDB" id="9797178at2"/>
<proteinExistence type="predicted"/>
<evidence type="ECO:0000313" key="3">
    <source>
        <dbReference type="Proteomes" id="UP000254051"/>
    </source>
</evidence>
<dbReference type="InterPro" id="IPR000182">
    <property type="entry name" value="GNAT_dom"/>
</dbReference>
<keyword evidence="3" id="KW-1185">Reference proteome</keyword>
<sequence>MNNNYILRLEEKKDYREVENLTREAFWNTYRPGCSEHYVLHTYRDREEFVPELDFCLEIEDKIIAHIMYSKASIFTDDGRMIPIMIFGPVSVLPDYQGKGYGSIIIKHSLQKAKEMGCGAVAITGNPEYYKRFGFVSGKSKGVYYSDVPREEDAPFFMVKELDEGFLDGVVGTYKDPEGYFVDDAEVEEFDKQFPPKEKKVLPGQLG</sequence>
<reference evidence="3" key="1">
    <citation type="submission" date="2017-07" db="EMBL/GenBank/DDBJ databases">
        <authorList>
            <person name="Varghese N."/>
            <person name="Submissions S."/>
        </authorList>
    </citation>
    <scope>NUCLEOTIDE SEQUENCE [LARGE SCALE GENOMIC DNA]</scope>
    <source>
        <strain evidence="3">NLAE-zl-C134</strain>
    </source>
</reference>
<dbReference type="RefSeq" id="WP_109713112.1">
    <property type="nucleotide sequence ID" value="NZ_QGDS01000011.1"/>
</dbReference>
<dbReference type="Proteomes" id="UP000254051">
    <property type="component" value="Unassembled WGS sequence"/>
</dbReference>
<evidence type="ECO:0000259" key="1">
    <source>
        <dbReference type="PROSITE" id="PS51186"/>
    </source>
</evidence>
<feature type="domain" description="N-acetyltransferase" evidence="1">
    <location>
        <begin position="5"/>
        <end position="163"/>
    </location>
</feature>
<organism evidence="2 3">
    <name type="scientific">Faecalicatena contorta</name>
    <dbReference type="NCBI Taxonomy" id="39482"/>
    <lineage>
        <taxon>Bacteria</taxon>
        <taxon>Bacillati</taxon>
        <taxon>Bacillota</taxon>
        <taxon>Clostridia</taxon>
        <taxon>Lachnospirales</taxon>
        <taxon>Lachnospiraceae</taxon>
        <taxon>Faecalicatena</taxon>
    </lineage>
</organism>
<dbReference type="GO" id="GO:0016747">
    <property type="term" value="F:acyltransferase activity, transferring groups other than amino-acyl groups"/>
    <property type="evidence" value="ECO:0007669"/>
    <property type="project" value="InterPro"/>
</dbReference>
<protein>
    <recommendedName>
        <fullName evidence="1">N-acetyltransferase domain-containing protein</fullName>
    </recommendedName>
</protein>
<dbReference type="SUPFAM" id="SSF55729">
    <property type="entry name" value="Acyl-CoA N-acyltransferases (Nat)"/>
    <property type="match status" value="1"/>
</dbReference>
<accession>A0A315ZSP4</accession>
<dbReference type="EMBL" id="UHJJ01000011">
    <property type="protein sequence ID" value="SUQ15311.1"/>
    <property type="molecule type" value="Genomic_DNA"/>
</dbReference>
<evidence type="ECO:0000313" key="2">
    <source>
        <dbReference type="EMBL" id="SUQ15311.1"/>
    </source>
</evidence>